<feature type="transmembrane region" description="Helical" evidence="1">
    <location>
        <begin position="252"/>
        <end position="272"/>
    </location>
</feature>
<feature type="domain" description="Lnb N-terminal periplasmic" evidence="3">
    <location>
        <begin position="26"/>
        <end position="166"/>
    </location>
</feature>
<keyword evidence="2" id="KW-0732">Signal</keyword>
<feature type="domain" description="Lnb-like transmembrane" evidence="4">
    <location>
        <begin position="252"/>
        <end position="384"/>
    </location>
</feature>
<keyword evidence="1" id="KW-1133">Transmembrane helix</keyword>
<keyword evidence="1" id="KW-0812">Transmembrane</keyword>
<feature type="transmembrane region" description="Helical" evidence="1">
    <location>
        <begin position="366"/>
        <end position="383"/>
    </location>
</feature>
<evidence type="ECO:0000313" key="5">
    <source>
        <dbReference type="EMBL" id="MCB4808706.1"/>
    </source>
</evidence>
<dbReference type="EMBL" id="JAJAPX010000004">
    <property type="protein sequence ID" value="MCB4808706.1"/>
    <property type="molecule type" value="Genomic_DNA"/>
</dbReference>
<feature type="signal peptide" evidence="2">
    <location>
        <begin position="1"/>
        <end position="19"/>
    </location>
</feature>
<organism evidence="5 6">
    <name type="scientific">Neotamlana sargassicola</name>
    <dbReference type="NCBI Taxonomy" id="2883125"/>
    <lineage>
        <taxon>Bacteria</taxon>
        <taxon>Pseudomonadati</taxon>
        <taxon>Bacteroidota</taxon>
        <taxon>Flavobacteriia</taxon>
        <taxon>Flavobacteriales</taxon>
        <taxon>Flavobacteriaceae</taxon>
        <taxon>Neotamlana</taxon>
    </lineage>
</organism>
<feature type="transmembrane region" description="Helical" evidence="1">
    <location>
        <begin position="284"/>
        <end position="304"/>
    </location>
</feature>
<dbReference type="Pfam" id="PF13387">
    <property type="entry name" value="Lnb_N"/>
    <property type="match status" value="1"/>
</dbReference>
<feature type="transmembrane region" description="Helical" evidence="1">
    <location>
        <begin position="344"/>
        <end position="360"/>
    </location>
</feature>
<evidence type="ECO:0000313" key="6">
    <source>
        <dbReference type="Proteomes" id="UP001139286"/>
    </source>
</evidence>
<dbReference type="RefSeq" id="WP_226696107.1">
    <property type="nucleotide sequence ID" value="NZ_JAJAPX010000004.1"/>
</dbReference>
<accession>A0A9X1I6F1</accession>
<keyword evidence="6" id="KW-1185">Reference proteome</keyword>
<dbReference type="AlphaFoldDB" id="A0A9X1I6F1"/>
<protein>
    <submittedName>
        <fullName evidence="5">DUF4105 domain-containing protein</fullName>
    </submittedName>
</protein>
<name>A0A9X1I6F1_9FLAO</name>
<feature type="chain" id="PRO_5040760409" evidence="2">
    <location>
        <begin position="20"/>
        <end position="390"/>
    </location>
</feature>
<feature type="transmembrane region" description="Helical" evidence="1">
    <location>
        <begin position="316"/>
        <end position="332"/>
    </location>
</feature>
<proteinExistence type="predicted"/>
<evidence type="ECO:0000259" key="4">
    <source>
        <dbReference type="Pfam" id="PF25221"/>
    </source>
</evidence>
<sequence length="390" mass="45118">MKKTLLLLFTFYLFNASFGQNLTLTNQAEISVLTVGPGSNLSDAFGHSAFRIKDPALQLDVTYGYGEYDFDAPNFYLKFAQGKLNYLISKTNFNRFYLIYRDYYNRSLKEQVLNLKQHQKQALYNYLVNNYKPENRAYLYDFFFDNCATKIKDVAQTNTNNSIVFNLPENYTEATFRSLIQENLNRNTWGSLGIDIALGSVIDQTATPEEHMFLPKNIHLFFENATINNGMPLVKESHLLFEQKPTKGTDSLITSPLFVLGIISLFIIIITYKDFKNNRQSKWLDISLFIITGLVGVLILLLWFATNHQSTQNNYNLLWAFALNLFVVGQFFKKKISSWFKSYIKFLIIMLCLLTLHWVIGVQVFAIALLPVLIALAIRYLFLSQHYSRL</sequence>
<dbReference type="InterPro" id="IPR025178">
    <property type="entry name" value="Lnb_N"/>
</dbReference>
<evidence type="ECO:0000259" key="3">
    <source>
        <dbReference type="Pfam" id="PF13387"/>
    </source>
</evidence>
<evidence type="ECO:0000256" key="2">
    <source>
        <dbReference type="SAM" id="SignalP"/>
    </source>
</evidence>
<dbReference type="InterPro" id="IPR057436">
    <property type="entry name" value="5TMH_Lnb"/>
</dbReference>
<dbReference type="Proteomes" id="UP001139286">
    <property type="component" value="Unassembled WGS sequence"/>
</dbReference>
<comment type="caution">
    <text evidence="5">The sequence shown here is derived from an EMBL/GenBank/DDBJ whole genome shotgun (WGS) entry which is preliminary data.</text>
</comment>
<reference evidence="5" key="1">
    <citation type="submission" date="2021-10" db="EMBL/GenBank/DDBJ databases">
        <title>Tamlana sargassums sp. nov., and Tamlana laminarinivorans sp. nov., two new bacteria isolated from the brown alga.</title>
        <authorList>
            <person name="Li J."/>
        </authorList>
    </citation>
    <scope>NUCLEOTIDE SEQUENCE</scope>
    <source>
        <strain evidence="5">62-3</strain>
    </source>
</reference>
<dbReference type="Pfam" id="PF25221">
    <property type="entry name" value="5TMH_Lnb"/>
    <property type="match status" value="1"/>
</dbReference>
<evidence type="ECO:0000256" key="1">
    <source>
        <dbReference type="SAM" id="Phobius"/>
    </source>
</evidence>
<keyword evidence="1" id="KW-0472">Membrane</keyword>
<gene>
    <name evidence="5" type="ORF">LG651_10635</name>
</gene>